<dbReference type="EMBL" id="JAULUE010002055">
    <property type="protein sequence ID" value="KAK5892984.1"/>
    <property type="molecule type" value="Genomic_DNA"/>
</dbReference>
<gene>
    <name evidence="1" type="ORF">CesoFtcFv8_013322</name>
</gene>
<protein>
    <submittedName>
        <fullName evidence="1">Uncharacterized protein</fullName>
    </submittedName>
</protein>
<name>A0AAN8GUS9_9TELE</name>
<evidence type="ECO:0000313" key="2">
    <source>
        <dbReference type="Proteomes" id="UP001335648"/>
    </source>
</evidence>
<keyword evidence="2" id="KW-1185">Reference proteome</keyword>
<proteinExistence type="predicted"/>
<organism evidence="1 2">
    <name type="scientific">Champsocephalus esox</name>
    <name type="common">pike icefish</name>
    <dbReference type="NCBI Taxonomy" id="159716"/>
    <lineage>
        <taxon>Eukaryota</taxon>
        <taxon>Metazoa</taxon>
        <taxon>Chordata</taxon>
        <taxon>Craniata</taxon>
        <taxon>Vertebrata</taxon>
        <taxon>Euteleostomi</taxon>
        <taxon>Actinopterygii</taxon>
        <taxon>Neopterygii</taxon>
        <taxon>Teleostei</taxon>
        <taxon>Neoteleostei</taxon>
        <taxon>Acanthomorphata</taxon>
        <taxon>Eupercaria</taxon>
        <taxon>Perciformes</taxon>
        <taxon>Notothenioidei</taxon>
        <taxon>Channichthyidae</taxon>
        <taxon>Champsocephalus</taxon>
    </lineage>
</organism>
<sequence length="144" mass="15197">MEPGSEGTWPFSGPALDATPSLAINALTTDVIIDMDCDVPENKHLSHVLVVQVRGAHRPQQDAGSGSICRRIALSRTQAVGLSAGASPSAGRRQWVYLQAHRPQQDAGSGSICRRIALSRTQAVGLSAGASPSAGRRQWVYLQG</sequence>
<comment type="caution">
    <text evidence="1">The sequence shown here is derived from an EMBL/GenBank/DDBJ whole genome shotgun (WGS) entry which is preliminary data.</text>
</comment>
<accession>A0AAN8GUS9</accession>
<reference evidence="1 2" key="1">
    <citation type="journal article" date="2023" name="Mol. Biol. Evol.">
        <title>Genomics of Secondarily Temperate Adaptation in the Only Non-Antarctic Icefish.</title>
        <authorList>
            <person name="Rivera-Colon A.G."/>
            <person name="Rayamajhi N."/>
            <person name="Minhas B.F."/>
            <person name="Madrigal G."/>
            <person name="Bilyk K.T."/>
            <person name="Yoon V."/>
            <person name="Hune M."/>
            <person name="Gregory S."/>
            <person name="Cheng C.H.C."/>
            <person name="Catchen J.M."/>
        </authorList>
    </citation>
    <scope>NUCLEOTIDE SEQUENCE [LARGE SCALE GENOMIC DNA]</scope>
    <source>
        <strain evidence="1">JC2023a</strain>
    </source>
</reference>
<dbReference type="Proteomes" id="UP001335648">
    <property type="component" value="Unassembled WGS sequence"/>
</dbReference>
<dbReference type="AlphaFoldDB" id="A0AAN8GUS9"/>
<evidence type="ECO:0000313" key="1">
    <source>
        <dbReference type="EMBL" id="KAK5892984.1"/>
    </source>
</evidence>